<dbReference type="EMBL" id="MZ447858">
    <property type="protein sequence ID" value="UAW01170.1"/>
    <property type="molecule type" value="Genomic_DNA"/>
</dbReference>
<protein>
    <submittedName>
        <fullName evidence="1">Uncharacterized protein</fullName>
    </submittedName>
</protein>
<dbReference type="Proteomes" id="UP000828026">
    <property type="component" value="Segment"/>
</dbReference>
<dbReference type="KEGG" id="vg:77933524"/>
<sequence>MRLIRVLKHSETPDWVRLIKYRDTMYRTDTHLHKVMVHHKIFSGFEPMANGEVIVRKIFKGGF</sequence>
<dbReference type="RefSeq" id="YP_010657605.1">
    <property type="nucleotide sequence ID" value="NC_070848.1"/>
</dbReference>
<reference evidence="1 2" key="1">
    <citation type="submission" date="2021-06" db="EMBL/GenBank/DDBJ databases">
        <authorList>
            <person name="Chen R."/>
            <person name="Qin H."/>
            <person name="He S."/>
            <person name="Han P."/>
            <person name="Xu F."/>
            <person name="Sun H."/>
            <person name="Fan H."/>
            <person name="Tong Y."/>
        </authorList>
    </citation>
    <scope>NUCLEOTIDE SEQUENCE [LARGE SCALE GENOMIC DNA]</scope>
</reference>
<keyword evidence="2" id="KW-1185">Reference proteome</keyword>
<accession>A0AAE8XJA0</accession>
<evidence type="ECO:0000313" key="1">
    <source>
        <dbReference type="EMBL" id="UAW01170.1"/>
    </source>
</evidence>
<evidence type="ECO:0000313" key="2">
    <source>
        <dbReference type="Proteomes" id="UP000828026"/>
    </source>
</evidence>
<organism evidence="1 2">
    <name type="scientific">Vibrio phage BUCT194</name>
    <dbReference type="NCBI Taxonomy" id="2859072"/>
    <lineage>
        <taxon>Viruses</taxon>
        <taxon>Duplodnaviria</taxon>
        <taxon>Heunggongvirae</taxon>
        <taxon>Uroviricota</taxon>
        <taxon>Caudoviricetes</taxon>
        <taxon>Schitoviridae</taxon>
        <taxon>Varunavirus</taxon>
        <taxon>Varunavirus BUCT194</taxon>
    </lineage>
</organism>
<dbReference type="GeneID" id="77933524"/>
<name>A0AAE8XJA0_9CAUD</name>
<proteinExistence type="predicted"/>